<reference evidence="2" key="1">
    <citation type="submission" date="2017-10" db="EMBL/GenBank/DDBJ databases">
        <title>Resolving the taxonomy of Roseburia spp., Eubacterium rectale and Agathobacter spp. through phylogenomic analysis.</title>
        <authorList>
            <person name="Sheridan P.O."/>
            <person name="Walker A.W."/>
            <person name="Duncan S.H."/>
            <person name="Scott K.P."/>
            <person name="Toole P.W.O."/>
            <person name="Luis P."/>
            <person name="Flint H.J."/>
        </authorList>
    </citation>
    <scope>NUCLEOTIDE SEQUENCE [LARGE SCALE GENOMIC DNA]</scope>
    <source>
        <strain evidence="2">JK10</strain>
    </source>
</reference>
<feature type="domain" description="N-acetyltransferase" evidence="1">
    <location>
        <begin position="8"/>
        <end position="158"/>
    </location>
</feature>
<name>A0A2G3EC78_9FIRM</name>
<dbReference type="PANTHER" id="PTHR43415">
    <property type="entry name" value="SPERMIDINE N(1)-ACETYLTRANSFERASE"/>
    <property type="match status" value="1"/>
</dbReference>
<dbReference type="Proteomes" id="UP000224317">
    <property type="component" value="Unassembled WGS sequence"/>
</dbReference>
<accession>A0A2G3EC78</accession>
<dbReference type="InterPro" id="IPR016181">
    <property type="entry name" value="Acyl_CoA_acyltransferase"/>
</dbReference>
<evidence type="ECO:0000259" key="1">
    <source>
        <dbReference type="PROSITE" id="PS51186"/>
    </source>
</evidence>
<dbReference type="RefSeq" id="WP_090154039.1">
    <property type="nucleotide sequence ID" value="NZ_PDYH01000010.1"/>
</dbReference>
<comment type="caution">
    <text evidence="2">The sequence shown here is derived from an EMBL/GenBank/DDBJ whole genome shotgun (WGS) entry which is preliminary data.</text>
</comment>
<dbReference type="Gene3D" id="3.40.630.30">
    <property type="match status" value="1"/>
</dbReference>
<protein>
    <submittedName>
        <fullName evidence="2">N-acetyltransferase</fullName>
    </submittedName>
</protein>
<evidence type="ECO:0000313" key="2">
    <source>
        <dbReference type="EMBL" id="PHU40929.1"/>
    </source>
</evidence>
<evidence type="ECO:0000313" key="3">
    <source>
        <dbReference type="Proteomes" id="UP000224317"/>
    </source>
</evidence>
<gene>
    <name evidence="2" type="ORF">CSX00_02980</name>
</gene>
<dbReference type="SUPFAM" id="SSF55729">
    <property type="entry name" value="Acyl-CoA N-acyltransferases (Nat)"/>
    <property type="match status" value="1"/>
</dbReference>
<dbReference type="AlphaFoldDB" id="A0A2G3EC78"/>
<keyword evidence="3" id="KW-1185">Reference proteome</keyword>
<organism evidence="2 3">
    <name type="scientific">Pseudobutyrivibrio ruminis</name>
    <dbReference type="NCBI Taxonomy" id="46206"/>
    <lineage>
        <taxon>Bacteria</taxon>
        <taxon>Bacillati</taxon>
        <taxon>Bacillota</taxon>
        <taxon>Clostridia</taxon>
        <taxon>Lachnospirales</taxon>
        <taxon>Lachnospiraceae</taxon>
        <taxon>Pseudobutyrivibrio</taxon>
    </lineage>
</organism>
<dbReference type="PROSITE" id="PS51186">
    <property type="entry name" value="GNAT"/>
    <property type="match status" value="1"/>
</dbReference>
<proteinExistence type="predicted"/>
<dbReference type="InterPro" id="IPR000182">
    <property type="entry name" value="GNAT_dom"/>
</dbReference>
<dbReference type="PANTHER" id="PTHR43415:SF3">
    <property type="entry name" value="GNAT-FAMILY ACETYLTRANSFERASE"/>
    <property type="match status" value="1"/>
</dbReference>
<dbReference type="GO" id="GO:0016747">
    <property type="term" value="F:acyltransferase activity, transferring groups other than amino-acyl groups"/>
    <property type="evidence" value="ECO:0007669"/>
    <property type="project" value="InterPro"/>
</dbReference>
<dbReference type="EMBL" id="PDYH01000010">
    <property type="protein sequence ID" value="PHU40929.1"/>
    <property type="molecule type" value="Genomic_DNA"/>
</dbReference>
<sequence>MQKGKSDFYLRRANIDDMMLFFDWVNEKTVRQNSFSTNIINIDNHKAWFEKSLKNKDRYIYVLMKDDLPLGQIRFDVSNEEAEIDYSIDRSYRNKGLGNLIISLGIEQISKDCNRVKKIVARVKETNVYSQKCFLKNGFEEYGKISDSDYEIVEYRKS</sequence>
<dbReference type="Pfam" id="PF13302">
    <property type="entry name" value="Acetyltransf_3"/>
    <property type="match status" value="1"/>
</dbReference>